<feature type="compositionally biased region" description="Acidic residues" evidence="1">
    <location>
        <begin position="654"/>
        <end position="665"/>
    </location>
</feature>
<evidence type="ECO:0000256" key="1">
    <source>
        <dbReference type="SAM" id="MobiDB-lite"/>
    </source>
</evidence>
<evidence type="ECO:0000313" key="4">
    <source>
        <dbReference type="Proteomes" id="UP000285301"/>
    </source>
</evidence>
<comment type="caution">
    <text evidence="3">The sequence shown here is derived from an EMBL/GenBank/DDBJ whole genome shotgun (WGS) entry which is preliminary data.</text>
</comment>
<dbReference type="EMBL" id="NCKU01000343">
    <property type="protein sequence ID" value="RWS15893.1"/>
    <property type="molecule type" value="Genomic_DNA"/>
</dbReference>
<dbReference type="InterPro" id="IPR012337">
    <property type="entry name" value="RNaseH-like_sf"/>
</dbReference>
<dbReference type="GO" id="GO:0006139">
    <property type="term" value="P:nucleobase-containing compound metabolic process"/>
    <property type="evidence" value="ECO:0007669"/>
    <property type="project" value="InterPro"/>
</dbReference>
<dbReference type="OrthoDB" id="26838at2759"/>
<accession>A0A3S3QYF0</accession>
<feature type="region of interest" description="Disordered" evidence="1">
    <location>
        <begin position="286"/>
        <end position="309"/>
    </location>
</feature>
<proteinExistence type="predicted"/>
<dbReference type="Proteomes" id="UP000285301">
    <property type="component" value="Unassembled WGS sequence"/>
</dbReference>
<dbReference type="STRING" id="1965070.A0A3S3QYF0"/>
<organism evidence="3 4">
    <name type="scientific">Dinothrombium tinctorium</name>
    <dbReference type="NCBI Taxonomy" id="1965070"/>
    <lineage>
        <taxon>Eukaryota</taxon>
        <taxon>Metazoa</taxon>
        <taxon>Ecdysozoa</taxon>
        <taxon>Arthropoda</taxon>
        <taxon>Chelicerata</taxon>
        <taxon>Arachnida</taxon>
        <taxon>Acari</taxon>
        <taxon>Acariformes</taxon>
        <taxon>Trombidiformes</taxon>
        <taxon>Prostigmata</taxon>
        <taxon>Anystina</taxon>
        <taxon>Parasitengona</taxon>
        <taxon>Trombidioidea</taxon>
        <taxon>Trombidiidae</taxon>
        <taxon>Dinothrombium</taxon>
    </lineage>
</organism>
<feature type="compositionally biased region" description="Low complexity" evidence="1">
    <location>
        <begin position="642"/>
        <end position="652"/>
    </location>
</feature>
<dbReference type="SUPFAM" id="SSF53098">
    <property type="entry name" value="Ribonuclease H-like"/>
    <property type="match status" value="1"/>
</dbReference>
<gene>
    <name evidence="3" type="ORF">B4U79_13265</name>
</gene>
<dbReference type="Pfam" id="PF23713">
    <property type="entry name" value="WHD_Egal"/>
    <property type="match status" value="3"/>
</dbReference>
<dbReference type="Gene3D" id="3.30.420.10">
    <property type="entry name" value="Ribonuclease H-like superfamily/Ribonuclease H"/>
    <property type="match status" value="1"/>
</dbReference>
<evidence type="ECO:0000259" key="2">
    <source>
        <dbReference type="SMART" id="SM00474"/>
    </source>
</evidence>
<feature type="region of interest" description="Disordered" evidence="1">
    <location>
        <begin position="639"/>
        <end position="687"/>
    </location>
</feature>
<evidence type="ECO:0000313" key="3">
    <source>
        <dbReference type="EMBL" id="RWS15893.1"/>
    </source>
</evidence>
<dbReference type="SMART" id="SM00474">
    <property type="entry name" value="35EXOc"/>
    <property type="match status" value="1"/>
</dbReference>
<dbReference type="PANTHER" id="PTHR46814:SF1">
    <property type="entry name" value="EGALITARIAN, ISOFORM B"/>
    <property type="match status" value="1"/>
</dbReference>
<protein>
    <recommendedName>
        <fullName evidence="2">3'-5' exonuclease domain-containing protein</fullName>
    </recommendedName>
</protein>
<dbReference type="InterPro" id="IPR002562">
    <property type="entry name" value="3'-5'_exonuclease_dom"/>
</dbReference>
<dbReference type="InterPro" id="IPR036397">
    <property type="entry name" value="RNaseH_sf"/>
</dbReference>
<sequence>MEEDYEHIRNMTLMFFLDRLMDKGQPRNLHDLSCQFGTKGFTKEMRRIAGGSQSGLRKFLSQYPFLFTIENDQVFGAHSTAVYITNISNKDNPQAAKRDYNREAVEYFKQKLEQYGNAEVPIRSLLGHRSQATPEIRHIAGQHPNEFKEFLVKNSHVFVVKDDYVLLKSVLENAGANGEQLAITRVPEEVSIDPYLMKRLVFLLEQIILKLCTDKKEVTLDEVFNYLKCNYAEDCGAKLVSSSKDLCTVLKMNSKLFHVQSNLVSLTADREKQLVNGQCINEPISVQSPSVSPCSSASPISSPSRVTSSSASSFQQRIKSQIIKAISDNSFTRSRNTGRLSSIETLILQQTQVVSKLKECEEIVSSITKNKSVIAVDCEGVNLNASGTLTLLQVAVMPSDKSSSANVYIFDLLLNPDFVSKSLKQLLESDDIIKVMHDCRVASSVLFFQYGIQLRNVFDTQVAHSVLQQQNYCNPTYKAKLVSLDSLCETYAGFTRNLRKDFLKKIYKRDQKFWNHRPLTEEMICFAAHDVFSLIPTIYLTMKNAVKEEYLPLLKQLNEEAILAKIKPQEVKANKKLRKVEMEVTDLKHKLFNSEAKQIVLSNREIRLLRYIDLTDEIRSKIEGSQKVAKKLERLTKKQAAGGDCNDNNNGDYFSDDESESEEEYPSCSSNNSREVVNGNNDYTLSPSDSIQSTKSCCCSCHNNSAESVQKQTIDESVQTLSTGDIVITKVFCSDKI</sequence>
<dbReference type="InterPro" id="IPR056589">
    <property type="entry name" value="WH_Egal-1"/>
</dbReference>
<name>A0A3S3QYF0_9ACAR</name>
<dbReference type="GO" id="GO:0003676">
    <property type="term" value="F:nucleic acid binding"/>
    <property type="evidence" value="ECO:0007669"/>
    <property type="project" value="InterPro"/>
</dbReference>
<feature type="domain" description="3'-5' exonuclease" evidence="2">
    <location>
        <begin position="351"/>
        <end position="547"/>
    </location>
</feature>
<dbReference type="Pfam" id="PF01612">
    <property type="entry name" value="DNA_pol_A_exo1"/>
    <property type="match status" value="1"/>
</dbReference>
<keyword evidence="4" id="KW-1185">Reference proteome</keyword>
<dbReference type="GO" id="GO:0008408">
    <property type="term" value="F:3'-5' exonuclease activity"/>
    <property type="evidence" value="ECO:0007669"/>
    <property type="project" value="InterPro"/>
</dbReference>
<reference evidence="3 4" key="1">
    <citation type="journal article" date="2018" name="Gigascience">
        <title>Genomes of trombidid mites reveal novel predicted allergens and laterally-transferred genes associated with secondary metabolism.</title>
        <authorList>
            <person name="Dong X."/>
            <person name="Chaisiri K."/>
            <person name="Xia D."/>
            <person name="Armstrong S.D."/>
            <person name="Fang Y."/>
            <person name="Donnelly M.J."/>
            <person name="Kadowaki T."/>
            <person name="McGarry J.W."/>
            <person name="Darby A.C."/>
            <person name="Makepeace B.L."/>
        </authorList>
    </citation>
    <scope>NUCLEOTIDE SEQUENCE [LARGE SCALE GENOMIC DNA]</scope>
    <source>
        <strain evidence="3">UoL-WK</strain>
    </source>
</reference>
<feature type="compositionally biased region" description="Polar residues" evidence="1">
    <location>
        <begin position="674"/>
        <end position="687"/>
    </location>
</feature>
<dbReference type="PANTHER" id="PTHR46814">
    <property type="entry name" value="EGALITARIAN, ISOFORM B"/>
    <property type="match status" value="1"/>
</dbReference>
<dbReference type="AlphaFoldDB" id="A0A3S3QYF0"/>